<organism evidence="2 3">
    <name type="scientific">Halobacteriovorax marinus (strain ATCC BAA-682 / DSM 15412 / SJ)</name>
    <name type="common">Bacteriovorax marinus</name>
    <dbReference type="NCBI Taxonomy" id="862908"/>
    <lineage>
        <taxon>Bacteria</taxon>
        <taxon>Pseudomonadati</taxon>
        <taxon>Bdellovibrionota</taxon>
        <taxon>Bacteriovoracia</taxon>
        <taxon>Bacteriovoracales</taxon>
        <taxon>Halobacteriovoraceae</taxon>
        <taxon>Halobacteriovorax</taxon>
    </lineage>
</organism>
<dbReference type="EMBL" id="FQ312005">
    <property type="protein sequence ID" value="CBW27557.1"/>
    <property type="molecule type" value="Genomic_DNA"/>
</dbReference>
<dbReference type="InterPro" id="IPR003399">
    <property type="entry name" value="Mce/MlaD"/>
</dbReference>
<accession>E1WY02</accession>
<dbReference type="PANTHER" id="PTHR33371">
    <property type="entry name" value="INTERMEMBRANE PHOSPHOLIPID TRANSPORT SYSTEM BINDING PROTEIN MLAD-RELATED"/>
    <property type="match status" value="1"/>
</dbReference>
<dbReference type="InterPro" id="IPR052336">
    <property type="entry name" value="MlaD_Phospholipid_Transporter"/>
</dbReference>
<keyword evidence="3" id="KW-1185">Reference proteome</keyword>
<dbReference type="OrthoDB" id="5290475at2"/>
<name>E1WY02_HALMS</name>
<dbReference type="Pfam" id="PF02470">
    <property type="entry name" value="MlaD"/>
    <property type="match status" value="1"/>
</dbReference>
<gene>
    <name evidence="2" type="ordered locus">BMS_2781</name>
</gene>
<evidence type="ECO:0000259" key="1">
    <source>
        <dbReference type="Pfam" id="PF02470"/>
    </source>
</evidence>
<dbReference type="RefSeq" id="WP_014245331.1">
    <property type="nucleotide sequence ID" value="NC_016620.1"/>
</dbReference>
<dbReference type="eggNOG" id="COG1463">
    <property type="taxonomic scope" value="Bacteria"/>
</dbReference>
<protein>
    <submittedName>
        <fullName evidence="2">Membrane protein</fullName>
    </submittedName>
</protein>
<dbReference type="HOGENOM" id="CLU_034188_0_0_7"/>
<evidence type="ECO:0000313" key="2">
    <source>
        <dbReference type="EMBL" id="CBW27557.1"/>
    </source>
</evidence>
<dbReference type="AlphaFoldDB" id="E1WY02"/>
<sequence length="456" mass="50158">MNEFKIGLMAIATMVMVAYMSLKITSNQSGFGEYVTYRTIVTDASGIFPKTPIKIAGINAGRIKKIELQGNQALITFEVLENVIVVKDSKLQVKTVGFLGDKYIQIQMGESQERLTANSFIVSDEGAGVEKLVKDASDVLKDVKVMMKTLRESISPEGEVSPVKRILNDFAVVAENARIATDSLKTVIKGNEEKMNNLIANLERFSEQIAYHTDDQEQDSAMKDLRKILANADAMTADLKDLVADIKVGKGTLGKILVEEEIADEVKQTLSSVNKIVGRVSDIRTELSGYMGAGTEEGSVTSGSLRIFPSPERFYILGLSSSNYGPESEKETVRIVNGVTTTETEKVKKKDVFRFDVQIGRKLHDLYVRGGIIESTGGAGIDYDIFNGATRFSLDVFDYRSGLGPNLRLSTEVQLWNVFYGKVSGVDLATKERSALFSLGLRFNDEDLKGLIGFFL</sequence>
<proteinExistence type="predicted"/>
<dbReference type="KEGG" id="bmx:BMS_2781"/>
<dbReference type="STRING" id="862908.BMS_2781"/>
<reference evidence="3" key="1">
    <citation type="journal article" date="2013" name="ISME J.">
        <title>A small predatory core genome in the divergent marine Bacteriovorax marinus SJ and the terrestrial Bdellovibrio bacteriovorus.</title>
        <authorList>
            <person name="Crossman L.C."/>
            <person name="Chen H."/>
            <person name="Cerdeno-Tarraga A.M."/>
            <person name="Brooks K."/>
            <person name="Quail M.A."/>
            <person name="Pineiro S.A."/>
            <person name="Hobley L."/>
            <person name="Sockett R.E."/>
            <person name="Bentley S.D."/>
            <person name="Parkhill J."/>
            <person name="Williams H.N."/>
            <person name="Stine O.C."/>
        </authorList>
    </citation>
    <scope>NUCLEOTIDE SEQUENCE [LARGE SCALE GENOMIC DNA]</scope>
    <source>
        <strain evidence="3">ATCC BAA-682 / DSM 15412 / SJ</strain>
    </source>
</reference>
<evidence type="ECO:0000313" key="3">
    <source>
        <dbReference type="Proteomes" id="UP000008963"/>
    </source>
</evidence>
<dbReference type="PANTHER" id="PTHR33371:SF4">
    <property type="entry name" value="INTERMEMBRANE PHOSPHOLIPID TRANSPORT SYSTEM BINDING PROTEIN MLAD"/>
    <property type="match status" value="1"/>
</dbReference>
<dbReference type="Proteomes" id="UP000008963">
    <property type="component" value="Chromosome"/>
</dbReference>
<dbReference type="PATRIC" id="fig|862908.3.peg.2657"/>
<feature type="domain" description="Mce/MlaD" evidence="1">
    <location>
        <begin position="34"/>
        <end position="109"/>
    </location>
</feature>